<reference evidence="1" key="1">
    <citation type="journal article" date="2019" name="Sci. Rep.">
        <title>Draft genome of Tanacetum cinerariifolium, the natural source of mosquito coil.</title>
        <authorList>
            <person name="Yamashiro T."/>
            <person name="Shiraishi A."/>
            <person name="Satake H."/>
            <person name="Nakayama K."/>
        </authorList>
    </citation>
    <scope>NUCLEOTIDE SEQUENCE</scope>
</reference>
<evidence type="ECO:0000313" key="1">
    <source>
        <dbReference type="EMBL" id="GFD26081.1"/>
    </source>
</evidence>
<organism evidence="1">
    <name type="scientific">Tanacetum cinerariifolium</name>
    <name type="common">Dalmatian daisy</name>
    <name type="synonym">Chrysanthemum cinerariifolium</name>
    <dbReference type="NCBI Taxonomy" id="118510"/>
    <lineage>
        <taxon>Eukaryota</taxon>
        <taxon>Viridiplantae</taxon>
        <taxon>Streptophyta</taxon>
        <taxon>Embryophyta</taxon>
        <taxon>Tracheophyta</taxon>
        <taxon>Spermatophyta</taxon>
        <taxon>Magnoliopsida</taxon>
        <taxon>eudicotyledons</taxon>
        <taxon>Gunneridae</taxon>
        <taxon>Pentapetalae</taxon>
        <taxon>asterids</taxon>
        <taxon>campanulids</taxon>
        <taxon>Asterales</taxon>
        <taxon>Asteraceae</taxon>
        <taxon>Asteroideae</taxon>
        <taxon>Anthemideae</taxon>
        <taxon>Anthemidinae</taxon>
        <taxon>Tanacetum</taxon>
    </lineage>
</organism>
<sequence length="95" mass="10558">ATYAVTEKPNEHTFPQEVVDGAIQISRQSTYVVVATTPLHTEEGVFHMLAIWKHQHHASANPTTPSNGFNCVPTRDTQHCKCKDSAPYLVSNIQQ</sequence>
<feature type="non-terminal residue" evidence="1">
    <location>
        <position position="1"/>
    </location>
</feature>
<accession>A0A699UWW6</accession>
<protein>
    <submittedName>
        <fullName evidence="1">Uncharacterized protein</fullName>
    </submittedName>
</protein>
<proteinExistence type="predicted"/>
<dbReference type="EMBL" id="BKCJ011365681">
    <property type="protein sequence ID" value="GFD26081.1"/>
    <property type="molecule type" value="Genomic_DNA"/>
</dbReference>
<name>A0A699UWW6_TANCI</name>
<dbReference type="AlphaFoldDB" id="A0A699UWW6"/>
<gene>
    <name evidence="1" type="ORF">Tci_898050</name>
</gene>
<comment type="caution">
    <text evidence="1">The sequence shown here is derived from an EMBL/GenBank/DDBJ whole genome shotgun (WGS) entry which is preliminary data.</text>
</comment>